<accession>A0A914UYE6</accession>
<organism evidence="2 3">
    <name type="scientific">Plectus sambesii</name>
    <dbReference type="NCBI Taxonomy" id="2011161"/>
    <lineage>
        <taxon>Eukaryota</taxon>
        <taxon>Metazoa</taxon>
        <taxon>Ecdysozoa</taxon>
        <taxon>Nematoda</taxon>
        <taxon>Chromadorea</taxon>
        <taxon>Plectida</taxon>
        <taxon>Plectina</taxon>
        <taxon>Plectoidea</taxon>
        <taxon>Plectidae</taxon>
        <taxon>Plectus</taxon>
    </lineage>
</organism>
<dbReference type="Proteomes" id="UP000887566">
    <property type="component" value="Unplaced"/>
</dbReference>
<proteinExistence type="predicted"/>
<feature type="signal peptide" evidence="1">
    <location>
        <begin position="1"/>
        <end position="20"/>
    </location>
</feature>
<keyword evidence="1" id="KW-0732">Signal</keyword>
<feature type="chain" id="PRO_5037686882" evidence="1">
    <location>
        <begin position="21"/>
        <end position="72"/>
    </location>
</feature>
<evidence type="ECO:0000313" key="3">
    <source>
        <dbReference type="WBParaSite" id="PSAMB.scaffold1364size32511.g12725.t1"/>
    </source>
</evidence>
<evidence type="ECO:0000256" key="1">
    <source>
        <dbReference type="SAM" id="SignalP"/>
    </source>
</evidence>
<protein>
    <submittedName>
        <fullName evidence="3">Uncharacterized protein</fullName>
    </submittedName>
</protein>
<name>A0A914UYE6_9BILA</name>
<sequence length="72" mass="8439">MRSVYFRLFVVILLMNLAMSSPIDGEQRSQPTPLRRCRYYPYDDCENMTINREKPNTGIRAFSNWICSVLGC</sequence>
<dbReference type="AlphaFoldDB" id="A0A914UYE6"/>
<evidence type="ECO:0000313" key="2">
    <source>
        <dbReference type="Proteomes" id="UP000887566"/>
    </source>
</evidence>
<dbReference type="WBParaSite" id="PSAMB.scaffold1364size32511.g12725.t1">
    <property type="protein sequence ID" value="PSAMB.scaffold1364size32511.g12725.t1"/>
    <property type="gene ID" value="PSAMB.scaffold1364size32511.g12725"/>
</dbReference>
<reference evidence="3" key="1">
    <citation type="submission" date="2022-11" db="UniProtKB">
        <authorList>
            <consortium name="WormBaseParasite"/>
        </authorList>
    </citation>
    <scope>IDENTIFICATION</scope>
</reference>
<keyword evidence="2" id="KW-1185">Reference proteome</keyword>